<evidence type="ECO:0000313" key="4">
    <source>
        <dbReference type="Proteomes" id="UP000502415"/>
    </source>
</evidence>
<sequence length="376" mass="41555">MNSRPSMRPPAGLDQPFSLYLDLVRTLAALAVVAAHFGYFGIFSARQVAAIPDFGREAVIAFFVLSGFVIAYSAEHKNHTLGEYAAARCARLYSVALPVLLFAFLLAALAAGPLHGRVDDAYQLQRPWLYVPFHLLFLGDVWRFAERPPWLLPYWSLDYEAWYYVLFGVACYLRGRRRLLALACVLALIGPRLWLLLPVWLSGVALYRWQRRPHAIGRGAARAGWLLSVLLMALWGWLDPEPALRQVANGAWPFTAIRLGSADRVLADYAVMLIVLANFACARHAGFGLLERLRSPVRRMSAHTFTLYLSHGVVIGAWQTLVPIERGQPGTILALAAAIALVTVALQPLTVALQRALHAGVMAFAGVLGRVPRVVQ</sequence>
<feature type="transmembrane region" description="Helical" evidence="1">
    <location>
        <begin position="92"/>
        <end position="115"/>
    </location>
</feature>
<dbReference type="Pfam" id="PF01757">
    <property type="entry name" value="Acyl_transf_3"/>
    <property type="match status" value="1"/>
</dbReference>
<feature type="transmembrane region" description="Helical" evidence="1">
    <location>
        <begin position="20"/>
        <end position="42"/>
    </location>
</feature>
<organism evidence="3 4">
    <name type="scientific">Massilia forsythiae</name>
    <dbReference type="NCBI Taxonomy" id="2728020"/>
    <lineage>
        <taxon>Bacteria</taxon>
        <taxon>Pseudomonadati</taxon>
        <taxon>Pseudomonadota</taxon>
        <taxon>Betaproteobacteria</taxon>
        <taxon>Burkholderiales</taxon>
        <taxon>Oxalobacteraceae</taxon>
        <taxon>Telluria group</taxon>
        <taxon>Massilia</taxon>
    </lineage>
</organism>
<evidence type="ECO:0000313" key="3">
    <source>
        <dbReference type="EMBL" id="QJE01438.1"/>
    </source>
</evidence>
<feature type="domain" description="Acyltransferase 3" evidence="2">
    <location>
        <begin position="20"/>
        <end position="343"/>
    </location>
</feature>
<feature type="transmembrane region" description="Helical" evidence="1">
    <location>
        <begin position="269"/>
        <end position="290"/>
    </location>
</feature>
<evidence type="ECO:0000256" key="1">
    <source>
        <dbReference type="SAM" id="Phobius"/>
    </source>
</evidence>
<dbReference type="GO" id="GO:0009103">
    <property type="term" value="P:lipopolysaccharide biosynthetic process"/>
    <property type="evidence" value="ECO:0007669"/>
    <property type="project" value="TreeGrafter"/>
</dbReference>
<keyword evidence="4" id="KW-1185">Reference proteome</keyword>
<dbReference type="EMBL" id="CP051685">
    <property type="protein sequence ID" value="QJE01438.1"/>
    <property type="molecule type" value="Genomic_DNA"/>
</dbReference>
<feature type="transmembrane region" description="Helical" evidence="1">
    <location>
        <begin position="332"/>
        <end position="353"/>
    </location>
</feature>
<protein>
    <submittedName>
        <fullName evidence="3">Acyltransferase family protein</fullName>
    </submittedName>
</protein>
<dbReference type="AlphaFoldDB" id="A0A7Z2ZTC3"/>
<gene>
    <name evidence="3" type="ORF">HH212_16485</name>
</gene>
<keyword evidence="3" id="KW-0808">Transferase</keyword>
<proteinExistence type="predicted"/>
<dbReference type="InterPro" id="IPR002656">
    <property type="entry name" value="Acyl_transf_3_dom"/>
</dbReference>
<dbReference type="Proteomes" id="UP000502415">
    <property type="component" value="Chromosome"/>
</dbReference>
<dbReference type="RefSeq" id="WP_170203463.1">
    <property type="nucleotide sequence ID" value="NZ_CP051685.1"/>
</dbReference>
<keyword evidence="1" id="KW-0472">Membrane</keyword>
<feature type="transmembrane region" description="Helical" evidence="1">
    <location>
        <begin position="54"/>
        <end position="72"/>
    </location>
</feature>
<dbReference type="InterPro" id="IPR050879">
    <property type="entry name" value="Acyltransferase_3"/>
</dbReference>
<keyword evidence="3" id="KW-0012">Acyltransferase</keyword>
<keyword evidence="1" id="KW-1133">Transmembrane helix</keyword>
<feature type="transmembrane region" description="Helical" evidence="1">
    <location>
        <begin position="179"/>
        <end position="207"/>
    </location>
</feature>
<keyword evidence="1" id="KW-0812">Transmembrane</keyword>
<accession>A0A7Z2ZTC3</accession>
<dbReference type="PANTHER" id="PTHR23028">
    <property type="entry name" value="ACETYLTRANSFERASE"/>
    <property type="match status" value="1"/>
</dbReference>
<dbReference type="GO" id="GO:0016020">
    <property type="term" value="C:membrane"/>
    <property type="evidence" value="ECO:0007669"/>
    <property type="project" value="TreeGrafter"/>
</dbReference>
<name>A0A7Z2ZTC3_9BURK</name>
<dbReference type="KEGG" id="mfy:HH212_16485"/>
<feature type="transmembrane region" description="Helical" evidence="1">
    <location>
        <begin position="302"/>
        <end position="320"/>
    </location>
</feature>
<reference evidence="3 4" key="1">
    <citation type="submission" date="2020-04" db="EMBL/GenBank/DDBJ databases">
        <title>Genome sequencing of novel species.</title>
        <authorList>
            <person name="Heo J."/>
            <person name="Kim S.-J."/>
            <person name="Kim J.-S."/>
            <person name="Hong S.-B."/>
            <person name="Kwon S.-W."/>
        </authorList>
    </citation>
    <scope>NUCLEOTIDE SEQUENCE [LARGE SCALE GENOMIC DNA]</scope>
    <source>
        <strain evidence="3 4">GN2-R2</strain>
    </source>
</reference>
<dbReference type="PANTHER" id="PTHR23028:SF53">
    <property type="entry name" value="ACYL_TRANSF_3 DOMAIN-CONTAINING PROTEIN"/>
    <property type="match status" value="1"/>
</dbReference>
<evidence type="ECO:0000259" key="2">
    <source>
        <dbReference type="Pfam" id="PF01757"/>
    </source>
</evidence>
<feature type="transmembrane region" description="Helical" evidence="1">
    <location>
        <begin position="219"/>
        <end position="238"/>
    </location>
</feature>
<dbReference type="GO" id="GO:0016747">
    <property type="term" value="F:acyltransferase activity, transferring groups other than amino-acyl groups"/>
    <property type="evidence" value="ECO:0007669"/>
    <property type="project" value="InterPro"/>
</dbReference>